<keyword evidence="2 4" id="KW-0808">Transferase</keyword>
<dbReference type="PANTHER" id="PTHR43861">
    <property type="entry name" value="TRANS-ACONITATE 2-METHYLTRANSFERASE-RELATED"/>
    <property type="match status" value="1"/>
</dbReference>
<feature type="domain" description="Methyltransferase" evidence="3">
    <location>
        <begin position="46"/>
        <end position="136"/>
    </location>
</feature>
<dbReference type="CDD" id="cd02440">
    <property type="entry name" value="AdoMet_MTases"/>
    <property type="match status" value="1"/>
</dbReference>
<dbReference type="EMBL" id="QJVC01000017">
    <property type="protein sequence ID" value="PYI37743.1"/>
    <property type="molecule type" value="Genomic_DNA"/>
</dbReference>
<keyword evidence="1 4" id="KW-0489">Methyltransferase</keyword>
<keyword evidence="5" id="KW-1185">Reference proteome</keyword>
<dbReference type="OrthoDB" id="9805171at2"/>
<proteinExistence type="predicted"/>
<gene>
    <name evidence="4" type="ORF">CVS30_13860</name>
</gene>
<name>A0A2V5IUB8_9MICC</name>
<evidence type="ECO:0000259" key="3">
    <source>
        <dbReference type="Pfam" id="PF13649"/>
    </source>
</evidence>
<dbReference type="PANTHER" id="PTHR43861:SF1">
    <property type="entry name" value="TRANS-ACONITATE 2-METHYLTRANSFERASE"/>
    <property type="match status" value="1"/>
</dbReference>
<evidence type="ECO:0000256" key="2">
    <source>
        <dbReference type="ARBA" id="ARBA00022679"/>
    </source>
</evidence>
<reference evidence="4 5" key="1">
    <citation type="submission" date="2018-05" db="EMBL/GenBank/DDBJ databases">
        <title>Genetic diversity of glacier-inhabiting Cryobacterium bacteria in China and description of Cryobacterium mengkeensis sp. nov. and Arthrobacter glacialis sp. nov.</title>
        <authorList>
            <person name="Liu Q."/>
            <person name="Xin Y.-H."/>
        </authorList>
    </citation>
    <scope>NUCLEOTIDE SEQUENCE [LARGE SCALE GENOMIC DNA]</scope>
    <source>
        <strain evidence="4 5">B7</strain>
    </source>
</reference>
<dbReference type="Pfam" id="PF13649">
    <property type="entry name" value="Methyltransf_25"/>
    <property type="match status" value="1"/>
</dbReference>
<evidence type="ECO:0000256" key="1">
    <source>
        <dbReference type="ARBA" id="ARBA00022603"/>
    </source>
</evidence>
<comment type="caution">
    <text evidence="4">The sequence shown here is derived from an EMBL/GenBank/DDBJ whole genome shotgun (WGS) entry which is preliminary data.</text>
</comment>
<dbReference type="AlphaFoldDB" id="A0A2V5IUB8"/>
<sequence>MTEEQVRQAYAARASEYTALLGSIEDVHELDRQRITQWAEPISGPILDAGCGPGQWTEFLHRQGTEISGLDLVPNFIETARIRFPDVAFAQGSLKALEMADGSLQGILAWYSLIHFSPEELPAVLAELARVLVPAGRLLVGYFDGEAGAQFGHAVATAYFHSAAELTGLLHDAGFDTIDVQTRQDPGSRPHAALSAIRR</sequence>
<dbReference type="GO" id="GO:0032259">
    <property type="term" value="P:methylation"/>
    <property type="evidence" value="ECO:0007669"/>
    <property type="project" value="UniProtKB-KW"/>
</dbReference>
<dbReference type="Proteomes" id="UP000247980">
    <property type="component" value="Unassembled WGS sequence"/>
</dbReference>
<dbReference type="InterPro" id="IPR029063">
    <property type="entry name" value="SAM-dependent_MTases_sf"/>
</dbReference>
<organism evidence="4 5">
    <name type="scientific">Arthrobacter psychrolactophilus</name>
    <dbReference type="NCBI Taxonomy" id="92442"/>
    <lineage>
        <taxon>Bacteria</taxon>
        <taxon>Bacillati</taxon>
        <taxon>Actinomycetota</taxon>
        <taxon>Actinomycetes</taxon>
        <taxon>Micrococcales</taxon>
        <taxon>Micrococcaceae</taxon>
        <taxon>Arthrobacter</taxon>
    </lineage>
</organism>
<evidence type="ECO:0000313" key="4">
    <source>
        <dbReference type="EMBL" id="PYI37743.1"/>
    </source>
</evidence>
<dbReference type="Gene3D" id="3.40.50.150">
    <property type="entry name" value="Vaccinia Virus protein VP39"/>
    <property type="match status" value="1"/>
</dbReference>
<evidence type="ECO:0000313" key="5">
    <source>
        <dbReference type="Proteomes" id="UP000247980"/>
    </source>
</evidence>
<accession>A0A2V5IUB8</accession>
<dbReference type="GO" id="GO:0008168">
    <property type="term" value="F:methyltransferase activity"/>
    <property type="evidence" value="ECO:0007669"/>
    <property type="project" value="UniProtKB-KW"/>
</dbReference>
<protein>
    <submittedName>
        <fullName evidence="4">SAM-dependent methyltransferase</fullName>
    </submittedName>
</protein>
<dbReference type="SUPFAM" id="SSF53335">
    <property type="entry name" value="S-adenosyl-L-methionine-dependent methyltransferases"/>
    <property type="match status" value="1"/>
</dbReference>
<dbReference type="InterPro" id="IPR041698">
    <property type="entry name" value="Methyltransf_25"/>
</dbReference>
<dbReference type="RefSeq" id="WP_110485918.1">
    <property type="nucleotide sequence ID" value="NZ_QJVC01000017.1"/>
</dbReference>